<feature type="compositionally biased region" description="Low complexity" evidence="3">
    <location>
        <begin position="917"/>
        <end position="942"/>
    </location>
</feature>
<feature type="compositionally biased region" description="Low complexity" evidence="3">
    <location>
        <begin position="403"/>
        <end position="413"/>
    </location>
</feature>
<keyword evidence="2" id="KW-0863">Zinc-finger</keyword>
<evidence type="ECO:0000256" key="3">
    <source>
        <dbReference type="SAM" id="MobiDB-lite"/>
    </source>
</evidence>
<sequence>MGNAAGKLNGAMVCDGGNLAPNGIYSEEAQDFDVKAVQRLILARHMAPFYVGADDPDPLEPTNDNPAANSSDASASNSADDGWWSYSLMLAQQQQQQQDSNQTHSTEPNESLNADSKGGLHSRQMSSAATSVDLSSSNPPSPALGASPSTTPTSFKRPGTGNSTSSFTAQGGTSTGNNNNNGSGRPAGHVRKGSGFFHKLISTSSHHTRSPGTGSGANDAIVASATRTTSPPRQSSAAAPSQHERSLSDISQTTSMSTAACADACRRLMRRYIECPICFLYYPKNINYTRCCHKPICTECFVQIKRKIEDDHVESTHCPYCVEPNLGIVYYPPTITTGAARTSYTKHRTQLSSQLSQSSIASSMKNTASIGDPSPSSSQQHIRSATVISSPQHPRALSETGRARSQSSASPSREPTIVMSDDIRPMLAKELAAKLEAKHKRQMRSAENMAMISAATRRISARQQRYQQNLPYHQQQQPQQQHGAGGHDDDVPLAEIQPSRGASVRLFGRSNNSNSSTSRSGHSGVHGYGSEYANLYSAMRSAGHTDLEEFLIQEAIRMSLTEQENADNSSTQASTAVSAPDLASAHAPAPASAPASTPTHVHAHAHAHAHAAESNANIASITVADNIPSVEPNGPDQAREVEAEAEHEPAHRDADVPDQAEDVASTEQTQQEHQPLSALAEPIHQLEQPPQYRQDEEVVQLEPEPADIDSNSNSNSNEQSDSESSSSASKLHIEPSSEILHAMQPEALVQQKENNDDPIVFDDSELDAIASLSNSTSNSTSKRGRGKAPPPPPLPQRALLPDHIAGSSSHMRSLSGSTVETTVSATWTLASDSFGANGAPPLPVRRPSLPHRTAPGILPLMSSTNPFYNHVAAANTDDAQTPPGSEPRRRRRQPPPPPPLLSPPPPTHSPGEKTRTKSSSSNQPTTTTTQQEQQGQQPLIYF</sequence>
<feature type="compositionally biased region" description="Low complexity" evidence="3">
    <location>
        <begin position="230"/>
        <end position="241"/>
    </location>
</feature>
<evidence type="ECO:0000259" key="4">
    <source>
        <dbReference type="PROSITE" id="PS50089"/>
    </source>
</evidence>
<dbReference type="Proteomes" id="UP001151518">
    <property type="component" value="Unassembled WGS sequence"/>
</dbReference>
<keyword evidence="2" id="KW-0479">Metal-binding</keyword>
<evidence type="ECO:0000313" key="5">
    <source>
        <dbReference type="EMBL" id="KAJ2678801.1"/>
    </source>
</evidence>
<feature type="compositionally biased region" description="Polar residues" evidence="3">
    <location>
        <begin position="99"/>
        <end position="114"/>
    </location>
</feature>
<dbReference type="AlphaFoldDB" id="A0A9W8GBD2"/>
<feature type="compositionally biased region" description="Low complexity" evidence="3">
    <location>
        <begin position="350"/>
        <end position="363"/>
    </location>
</feature>
<dbReference type="OrthoDB" id="21471at2759"/>
<feature type="compositionally biased region" description="Low complexity" evidence="3">
    <location>
        <begin position="469"/>
        <end position="482"/>
    </location>
</feature>
<feature type="compositionally biased region" description="Basic and acidic residues" evidence="3">
    <location>
        <begin position="637"/>
        <end position="655"/>
    </location>
</feature>
<protein>
    <submittedName>
        <fullName evidence="5">SNF1-interacting protein</fullName>
    </submittedName>
</protein>
<dbReference type="PANTHER" id="PTHR31315:SF1">
    <property type="entry name" value="PROTEIN SIP5"/>
    <property type="match status" value="1"/>
</dbReference>
<evidence type="ECO:0000256" key="2">
    <source>
        <dbReference type="PROSITE-ProRule" id="PRU00175"/>
    </source>
</evidence>
<feature type="region of interest" description="Disordered" evidence="3">
    <location>
        <begin position="91"/>
        <end position="192"/>
    </location>
</feature>
<evidence type="ECO:0000313" key="6">
    <source>
        <dbReference type="Proteomes" id="UP001151518"/>
    </source>
</evidence>
<dbReference type="GO" id="GO:0008270">
    <property type="term" value="F:zinc ion binding"/>
    <property type="evidence" value="ECO:0007669"/>
    <property type="project" value="UniProtKB-KW"/>
</dbReference>
<feature type="region of interest" description="Disordered" evidence="3">
    <location>
        <begin position="831"/>
        <end position="942"/>
    </location>
</feature>
<accession>A0A9W8GBD2</accession>
<gene>
    <name evidence="5" type="primary">SIP5</name>
    <name evidence="5" type="ORF">GGI25_001993</name>
</gene>
<dbReference type="GO" id="GO:0005737">
    <property type="term" value="C:cytoplasm"/>
    <property type="evidence" value="ECO:0007669"/>
    <property type="project" value="TreeGrafter"/>
</dbReference>
<feature type="region of interest" description="Disordered" evidence="3">
    <location>
        <begin position="225"/>
        <end position="251"/>
    </location>
</feature>
<feature type="compositionally biased region" description="Polar residues" evidence="3">
    <location>
        <begin position="147"/>
        <end position="170"/>
    </location>
</feature>
<keyword evidence="2" id="KW-0862">Zinc</keyword>
<proteinExistence type="inferred from homology"/>
<comment type="caution">
    <text evidence="5">The sequence shown here is derived from an EMBL/GenBank/DDBJ whole genome shotgun (WGS) entry which is preliminary data.</text>
</comment>
<reference evidence="5" key="1">
    <citation type="submission" date="2022-07" db="EMBL/GenBank/DDBJ databases">
        <title>Phylogenomic reconstructions and comparative analyses of Kickxellomycotina fungi.</title>
        <authorList>
            <person name="Reynolds N.K."/>
            <person name="Stajich J.E."/>
            <person name="Barry K."/>
            <person name="Grigoriev I.V."/>
            <person name="Crous P."/>
            <person name="Smith M.E."/>
        </authorList>
    </citation>
    <scope>NUCLEOTIDE SEQUENCE</scope>
    <source>
        <strain evidence="5">NRRL 3115</strain>
    </source>
</reference>
<feature type="compositionally biased region" description="Low complexity" evidence="3">
    <location>
        <begin position="508"/>
        <end position="523"/>
    </location>
</feature>
<dbReference type="InterPro" id="IPR039301">
    <property type="entry name" value="Sip5/DA2"/>
</dbReference>
<feature type="compositionally biased region" description="Low complexity" evidence="3">
    <location>
        <begin position="63"/>
        <end position="79"/>
    </location>
</feature>
<comment type="similarity">
    <text evidence="1">Belongs to the SIP5 family.</text>
</comment>
<organism evidence="5 6">
    <name type="scientific">Coemansia spiralis</name>
    <dbReference type="NCBI Taxonomy" id="417178"/>
    <lineage>
        <taxon>Eukaryota</taxon>
        <taxon>Fungi</taxon>
        <taxon>Fungi incertae sedis</taxon>
        <taxon>Zoopagomycota</taxon>
        <taxon>Kickxellomycotina</taxon>
        <taxon>Kickxellomycetes</taxon>
        <taxon>Kickxellales</taxon>
        <taxon>Kickxellaceae</taxon>
        <taxon>Coemansia</taxon>
    </lineage>
</organism>
<dbReference type="InterPro" id="IPR001841">
    <property type="entry name" value="Znf_RING"/>
</dbReference>
<feature type="compositionally biased region" description="Low complexity" evidence="3">
    <location>
        <begin position="578"/>
        <end position="596"/>
    </location>
</feature>
<dbReference type="EMBL" id="JANBTW010000017">
    <property type="protein sequence ID" value="KAJ2678801.1"/>
    <property type="molecule type" value="Genomic_DNA"/>
</dbReference>
<feature type="compositionally biased region" description="Polar residues" evidence="3">
    <location>
        <begin position="665"/>
        <end position="674"/>
    </location>
</feature>
<feature type="region of interest" description="Disordered" evidence="3">
    <location>
        <begin position="53"/>
        <end position="79"/>
    </location>
</feature>
<feature type="compositionally biased region" description="Low complexity" evidence="3">
    <location>
        <begin position="771"/>
        <end position="781"/>
    </location>
</feature>
<feature type="compositionally biased region" description="Polar residues" evidence="3">
    <location>
        <begin position="364"/>
        <end position="392"/>
    </location>
</feature>
<feature type="region of interest" description="Disordered" evidence="3">
    <location>
        <begin position="562"/>
        <end position="612"/>
    </location>
</feature>
<feature type="compositionally biased region" description="Low complexity" evidence="3">
    <location>
        <begin position="126"/>
        <end position="137"/>
    </location>
</feature>
<feature type="region of interest" description="Disordered" evidence="3">
    <location>
        <begin position="469"/>
        <end position="525"/>
    </location>
</feature>
<feature type="compositionally biased region" description="Pro residues" evidence="3">
    <location>
        <begin position="894"/>
        <end position="908"/>
    </location>
</feature>
<feature type="domain" description="RING-type" evidence="4">
    <location>
        <begin position="275"/>
        <end position="321"/>
    </location>
</feature>
<feature type="compositionally biased region" description="Polar residues" evidence="3">
    <location>
        <begin position="562"/>
        <end position="577"/>
    </location>
</feature>
<dbReference type="PANTHER" id="PTHR31315">
    <property type="entry name" value="PROTEIN SIP5"/>
    <property type="match status" value="1"/>
</dbReference>
<feature type="compositionally biased region" description="Low complexity" evidence="3">
    <location>
        <begin position="796"/>
        <end position="817"/>
    </location>
</feature>
<dbReference type="PROSITE" id="PS50089">
    <property type="entry name" value="ZF_RING_2"/>
    <property type="match status" value="1"/>
</dbReference>
<evidence type="ECO:0000256" key="1">
    <source>
        <dbReference type="ARBA" id="ARBA00010402"/>
    </source>
</evidence>
<feature type="region of interest" description="Disordered" evidence="3">
    <location>
        <begin position="626"/>
        <end position="817"/>
    </location>
</feature>
<feature type="compositionally biased region" description="Low complexity" evidence="3">
    <location>
        <begin position="709"/>
        <end position="729"/>
    </location>
</feature>
<name>A0A9W8GBD2_9FUNG</name>
<feature type="region of interest" description="Disordered" evidence="3">
    <location>
        <begin position="346"/>
        <end position="423"/>
    </location>
</feature>
<feature type="compositionally biased region" description="Low complexity" evidence="3">
    <location>
        <begin position="171"/>
        <end position="184"/>
    </location>
</feature>